<dbReference type="VEuPathDB" id="FungiDB:SPSK_09513"/>
<dbReference type="Pfam" id="PF00248">
    <property type="entry name" value="Aldo_ket_red"/>
    <property type="match status" value="1"/>
</dbReference>
<dbReference type="PANTHER" id="PTHR43364:SF4">
    <property type="entry name" value="NAD(P)-LINKED OXIDOREDUCTASE SUPERFAMILY PROTEIN"/>
    <property type="match status" value="1"/>
</dbReference>
<keyword evidence="1" id="KW-0560">Oxidoreductase</keyword>
<reference evidence="3 4" key="2">
    <citation type="journal article" date="2015" name="Eukaryot. Cell">
        <title>Asexual propagation of a virulent clone complex in a human and feline outbreak of sporotrichosis.</title>
        <authorList>
            <person name="Teixeira Mde M."/>
            <person name="Rodrigues A.M."/>
            <person name="Tsui C.K."/>
            <person name="de Almeida L.G."/>
            <person name="Van Diepeningen A.D."/>
            <person name="van den Ende B.G."/>
            <person name="Fernandes G.F."/>
            <person name="Kano R."/>
            <person name="Hamelin R.C."/>
            <person name="Lopes-Bezerra L.M."/>
            <person name="Vasconcelos A.T."/>
            <person name="de Hoog S."/>
            <person name="de Camargo Z.P."/>
            <person name="Felipe M.S."/>
        </authorList>
    </citation>
    <scope>NUCLEOTIDE SEQUENCE [LARGE SCALE GENOMIC DNA]</scope>
    <source>
        <strain evidence="3 4">1099-18</strain>
    </source>
</reference>
<sequence length="351" mass="37696">MPHLVFGAGSIGTTATSFTYTWDTPAKVAALLTELRRLGLCTLDSAASYPPGNAWNTETLLGQAACLPGDSFRLTPFTIDTKVLVRAGEPFLSDALVDASISHSLALLRVPRVRTLYAHANDGITPLAPQAAALDRQVRLGRCAQYGLSNYAPADVASFFDICEAHKYIKPAVVQGMYNALRREAEDELLPLLRRHGCAFYAYSPLAGGFLTGKVTAAKDRQGEAGSRGQGPPGELLRTRWHGASAFPAYLKIYDTPAMHAAVRRLQAVCAAADPPMTTQEAAMRWLLHHSALSGTADGVIFGAKTVEQIRANVAEMQRGPLPEAVREVVDGLWATTRKPKKAAKDSKASL</sequence>
<dbReference type="OrthoDB" id="2310150at2759"/>
<dbReference type="EMBL" id="AXCR01000007">
    <property type="protein sequence ID" value="KJR84987.1"/>
    <property type="molecule type" value="Genomic_DNA"/>
</dbReference>
<evidence type="ECO:0000256" key="1">
    <source>
        <dbReference type="ARBA" id="ARBA00023002"/>
    </source>
</evidence>
<dbReference type="KEGG" id="ssck:SPSK_09513"/>
<protein>
    <submittedName>
        <fullName evidence="3">Aflatoxin B1 aldehyde reductase</fullName>
    </submittedName>
</protein>
<accession>A0A0F2M5T3</accession>
<dbReference type="Proteomes" id="UP000033710">
    <property type="component" value="Unassembled WGS sequence"/>
</dbReference>
<comment type="caution">
    <text evidence="3">The sequence shown here is derived from an EMBL/GenBank/DDBJ whole genome shotgun (WGS) entry which is preliminary data.</text>
</comment>
<evidence type="ECO:0000259" key="2">
    <source>
        <dbReference type="Pfam" id="PF00248"/>
    </source>
</evidence>
<dbReference type="PANTHER" id="PTHR43364">
    <property type="entry name" value="NADH-SPECIFIC METHYLGLYOXAL REDUCTASE-RELATED"/>
    <property type="match status" value="1"/>
</dbReference>
<dbReference type="InterPro" id="IPR036812">
    <property type="entry name" value="NAD(P)_OxRdtase_dom_sf"/>
</dbReference>
<name>A0A0F2M5T3_SPOSC</name>
<evidence type="ECO:0000313" key="3">
    <source>
        <dbReference type="EMBL" id="KJR84987.1"/>
    </source>
</evidence>
<evidence type="ECO:0000313" key="4">
    <source>
        <dbReference type="Proteomes" id="UP000033710"/>
    </source>
</evidence>
<reference evidence="3 4" key="1">
    <citation type="journal article" date="2014" name="BMC Genomics">
        <title>Comparative genomics of the major fungal agents of human and animal Sporotrichosis: Sporothrix schenckii and Sporothrix brasiliensis.</title>
        <authorList>
            <person name="Teixeira M.M."/>
            <person name="de Almeida L.G."/>
            <person name="Kubitschek-Barreira P."/>
            <person name="Alves F.L."/>
            <person name="Kioshima E.S."/>
            <person name="Abadio A.K."/>
            <person name="Fernandes L."/>
            <person name="Derengowski L.S."/>
            <person name="Ferreira K.S."/>
            <person name="Souza R.C."/>
            <person name="Ruiz J.C."/>
            <person name="de Andrade N.C."/>
            <person name="Paes H.C."/>
            <person name="Nicola A.M."/>
            <person name="Albuquerque P."/>
            <person name="Gerber A.L."/>
            <person name="Martins V.P."/>
            <person name="Peconick L.D."/>
            <person name="Neto A.V."/>
            <person name="Chaucanez C.B."/>
            <person name="Silva P.A."/>
            <person name="Cunha O.L."/>
            <person name="de Oliveira F.F."/>
            <person name="dos Santos T.C."/>
            <person name="Barros A.L."/>
            <person name="Soares M.A."/>
            <person name="de Oliveira L.M."/>
            <person name="Marini M.M."/>
            <person name="Villalobos-Duno H."/>
            <person name="Cunha M.M."/>
            <person name="de Hoog S."/>
            <person name="da Silveira J.F."/>
            <person name="Henrissat B."/>
            <person name="Nino-Vega G.A."/>
            <person name="Cisalpino P.S."/>
            <person name="Mora-Montes H.M."/>
            <person name="Almeida S.R."/>
            <person name="Stajich J.E."/>
            <person name="Lopes-Bezerra L.M."/>
            <person name="Vasconcelos A.T."/>
            <person name="Felipe M.S."/>
        </authorList>
    </citation>
    <scope>NUCLEOTIDE SEQUENCE [LARGE SCALE GENOMIC DNA]</scope>
    <source>
        <strain evidence="3 4">1099-18</strain>
    </source>
</reference>
<dbReference type="RefSeq" id="XP_016587663.1">
    <property type="nucleotide sequence ID" value="XM_016736085.1"/>
</dbReference>
<dbReference type="Gene3D" id="3.20.20.100">
    <property type="entry name" value="NADP-dependent oxidoreductase domain"/>
    <property type="match status" value="1"/>
</dbReference>
<dbReference type="GO" id="GO:0016491">
    <property type="term" value="F:oxidoreductase activity"/>
    <property type="evidence" value="ECO:0007669"/>
    <property type="project" value="UniProtKB-KW"/>
</dbReference>
<dbReference type="GeneID" id="27671362"/>
<dbReference type="InterPro" id="IPR050523">
    <property type="entry name" value="AKR_Detox_Biosynth"/>
</dbReference>
<organism evidence="3 4">
    <name type="scientific">Sporothrix schenckii 1099-18</name>
    <dbReference type="NCBI Taxonomy" id="1397361"/>
    <lineage>
        <taxon>Eukaryota</taxon>
        <taxon>Fungi</taxon>
        <taxon>Dikarya</taxon>
        <taxon>Ascomycota</taxon>
        <taxon>Pezizomycotina</taxon>
        <taxon>Sordariomycetes</taxon>
        <taxon>Sordariomycetidae</taxon>
        <taxon>Ophiostomatales</taxon>
        <taxon>Ophiostomataceae</taxon>
        <taxon>Sporothrix</taxon>
    </lineage>
</organism>
<dbReference type="SUPFAM" id="SSF51430">
    <property type="entry name" value="NAD(P)-linked oxidoreductase"/>
    <property type="match status" value="1"/>
</dbReference>
<dbReference type="AlphaFoldDB" id="A0A0F2M5T3"/>
<proteinExistence type="predicted"/>
<feature type="domain" description="NADP-dependent oxidoreductase" evidence="2">
    <location>
        <begin position="4"/>
        <end position="332"/>
    </location>
</feature>
<gene>
    <name evidence="3" type="ORF">SPSK_09513</name>
</gene>
<dbReference type="InterPro" id="IPR023210">
    <property type="entry name" value="NADP_OxRdtase_dom"/>
</dbReference>